<reference evidence="7" key="1">
    <citation type="journal article" date="2019" name="bioRxiv">
        <title>The Genome of the Zebra Mussel, Dreissena polymorpha: A Resource for Invasive Species Research.</title>
        <authorList>
            <person name="McCartney M.A."/>
            <person name="Auch B."/>
            <person name="Kono T."/>
            <person name="Mallez S."/>
            <person name="Zhang Y."/>
            <person name="Obille A."/>
            <person name="Becker A."/>
            <person name="Abrahante J.E."/>
            <person name="Garbe J."/>
            <person name="Badalamenti J.P."/>
            <person name="Herman A."/>
            <person name="Mangelson H."/>
            <person name="Liachko I."/>
            <person name="Sullivan S."/>
            <person name="Sone E.D."/>
            <person name="Koren S."/>
            <person name="Silverstein K.A.T."/>
            <person name="Beckman K.B."/>
            <person name="Gohl D.M."/>
        </authorList>
    </citation>
    <scope>NUCLEOTIDE SEQUENCE</scope>
    <source>
        <strain evidence="7">Duluth1</strain>
        <tissue evidence="7">Whole animal</tissue>
    </source>
</reference>
<evidence type="ECO:0000259" key="6">
    <source>
        <dbReference type="PROSITE" id="PS50262"/>
    </source>
</evidence>
<evidence type="ECO:0000256" key="2">
    <source>
        <dbReference type="ARBA" id="ARBA00022692"/>
    </source>
</evidence>
<evidence type="ECO:0000256" key="3">
    <source>
        <dbReference type="ARBA" id="ARBA00022989"/>
    </source>
</evidence>
<dbReference type="InterPro" id="IPR000276">
    <property type="entry name" value="GPCR_Rhodpsn"/>
</dbReference>
<dbReference type="InterPro" id="IPR017452">
    <property type="entry name" value="GPCR_Rhodpsn_7TM"/>
</dbReference>
<dbReference type="PANTHER" id="PTHR46641">
    <property type="entry name" value="FMRFAMIDE RECEPTOR-RELATED"/>
    <property type="match status" value="1"/>
</dbReference>
<dbReference type="GO" id="GO:0004930">
    <property type="term" value="F:G protein-coupled receptor activity"/>
    <property type="evidence" value="ECO:0007669"/>
    <property type="project" value="InterPro"/>
</dbReference>
<proteinExistence type="predicted"/>
<dbReference type="GO" id="GO:0016020">
    <property type="term" value="C:membrane"/>
    <property type="evidence" value="ECO:0007669"/>
    <property type="project" value="UniProtKB-SubCell"/>
</dbReference>
<feature type="transmembrane region" description="Helical" evidence="5">
    <location>
        <begin position="109"/>
        <end position="133"/>
    </location>
</feature>
<name>A0A9D4JN30_DREPO</name>
<feature type="transmembrane region" description="Helical" evidence="5">
    <location>
        <begin position="154"/>
        <end position="171"/>
    </location>
</feature>
<keyword evidence="2 5" id="KW-0812">Transmembrane</keyword>
<dbReference type="InterPro" id="IPR052954">
    <property type="entry name" value="GPCR-Ligand_Int"/>
</dbReference>
<evidence type="ECO:0000313" key="8">
    <source>
        <dbReference type="Proteomes" id="UP000828390"/>
    </source>
</evidence>
<dbReference type="AlphaFoldDB" id="A0A9D4JN30"/>
<keyword evidence="8" id="KW-1185">Reference proteome</keyword>
<comment type="subcellular location">
    <subcellularLocation>
        <location evidence="1">Membrane</location>
    </subcellularLocation>
</comment>
<protein>
    <recommendedName>
        <fullName evidence="6">G-protein coupled receptors family 1 profile domain-containing protein</fullName>
    </recommendedName>
</protein>
<reference evidence="7" key="2">
    <citation type="submission" date="2020-11" db="EMBL/GenBank/DDBJ databases">
        <authorList>
            <person name="McCartney M.A."/>
            <person name="Auch B."/>
            <person name="Kono T."/>
            <person name="Mallez S."/>
            <person name="Becker A."/>
            <person name="Gohl D.M."/>
            <person name="Silverstein K.A.T."/>
            <person name="Koren S."/>
            <person name="Bechman K.B."/>
            <person name="Herman A."/>
            <person name="Abrahante J.E."/>
            <person name="Garbe J."/>
        </authorList>
    </citation>
    <scope>NUCLEOTIDE SEQUENCE</scope>
    <source>
        <strain evidence="7">Duluth1</strain>
        <tissue evidence="7">Whole animal</tissue>
    </source>
</reference>
<organism evidence="7 8">
    <name type="scientific">Dreissena polymorpha</name>
    <name type="common">Zebra mussel</name>
    <name type="synonym">Mytilus polymorpha</name>
    <dbReference type="NCBI Taxonomy" id="45954"/>
    <lineage>
        <taxon>Eukaryota</taxon>
        <taxon>Metazoa</taxon>
        <taxon>Spiralia</taxon>
        <taxon>Lophotrochozoa</taxon>
        <taxon>Mollusca</taxon>
        <taxon>Bivalvia</taxon>
        <taxon>Autobranchia</taxon>
        <taxon>Heteroconchia</taxon>
        <taxon>Euheterodonta</taxon>
        <taxon>Imparidentia</taxon>
        <taxon>Neoheterodontei</taxon>
        <taxon>Myida</taxon>
        <taxon>Dreissenoidea</taxon>
        <taxon>Dreissenidae</taxon>
        <taxon>Dreissena</taxon>
    </lineage>
</organism>
<evidence type="ECO:0000313" key="7">
    <source>
        <dbReference type="EMBL" id="KAH3814788.1"/>
    </source>
</evidence>
<keyword evidence="3 5" id="KW-1133">Transmembrane helix</keyword>
<dbReference type="PRINTS" id="PR00237">
    <property type="entry name" value="GPCRRHODOPSN"/>
</dbReference>
<comment type="caution">
    <text evidence="7">The sequence shown here is derived from an EMBL/GenBank/DDBJ whole genome shotgun (WGS) entry which is preliminary data.</text>
</comment>
<dbReference type="Proteomes" id="UP000828390">
    <property type="component" value="Unassembled WGS sequence"/>
</dbReference>
<accession>A0A9D4JN30</accession>
<feature type="transmembrane region" description="Helical" evidence="5">
    <location>
        <begin position="27"/>
        <end position="51"/>
    </location>
</feature>
<keyword evidence="4 5" id="KW-0472">Membrane</keyword>
<evidence type="ECO:0000256" key="1">
    <source>
        <dbReference type="ARBA" id="ARBA00004370"/>
    </source>
</evidence>
<dbReference type="EMBL" id="JAIWYP010000006">
    <property type="protein sequence ID" value="KAH3814788.1"/>
    <property type="molecule type" value="Genomic_DNA"/>
</dbReference>
<feature type="domain" description="G-protein coupled receptors family 1 profile" evidence="6">
    <location>
        <begin position="44"/>
        <end position="246"/>
    </location>
</feature>
<evidence type="ECO:0000256" key="4">
    <source>
        <dbReference type="ARBA" id="ARBA00023136"/>
    </source>
</evidence>
<evidence type="ECO:0000256" key="5">
    <source>
        <dbReference type="SAM" id="Phobius"/>
    </source>
</evidence>
<dbReference type="PANTHER" id="PTHR46641:SF2">
    <property type="entry name" value="FMRFAMIDE RECEPTOR"/>
    <property type="match status" value="1"/>
</dbReference>
<dbReference type="Gene3D" id="1.20.1070.10">
    <property type="entry name" value="Rhodopsin 7-helix transmembrane proteins"/>
    <property type="match status" value="1"/>
</dbReference>
<dbReference type="Pfam" id="PF00001">
    <property type="entry name" value="7tm_1"/>
    <property type="match status" value="1"/>
</dbReference>
<dbReference type="SUPFAM" id="SSF81321">
    <property type="entry name" value="Family A G protein-coupled receptor-like"/>
    <property type="match status" value="1"/>
</dbReference>
<feature type="transmembrane region" description="Helical" evidence="5">
    <location>
        <begin position="63"/>
        <end position="89"/>
    </location>
</feature>
<gene>
    <name evidence="7" type="ORF">DPMN_143300</name>
</gene>
<dbReference type="PROSITE" id="PS50262">
    <property type="entry name" value="G_PROTEIN_RECEP_F1_2"/>
    <property type="match status" value="1"/>
</dbReference>
<sequence>MPVSELNLQVNLSVGDVAFKQGKQLMFIFWGIILPVIGSFGLIGNILNIIVLFRWEMKSTTVYFLRTLVLTDTGIIVGCILGLSSISITQLHPDNPAMNYYTHVIYPHMYTPINFIVMTLQFTNVWMTAAVTIERYIAICHPFSAIHVCNRRKTFILIGSISVIAIAYNIPRCFASMVTECDNITEYVTSCVGNRSDFRSGVTTKVTACDNITDCVTSCDGNKRDCLSLVTTDLGRTERYEQYYSV</sequence>